<gene>
    <name evidence="12" type="ORF">CHUV0807_1006</name>
</gene>
<evidence type="ECO:0000259" key="11">
    <source>
        <dbReference type="PROSITE" id="PS50928"/>
    </source>
</evidence>
<reference evidence="13" key="1">
    <citation type="submission" date="2016-04" db="EMBL/GenBank/DDBJ databases">
        <authorList>
            <person name="Tagini F."/>
        </authorList>
    </citation>
    <scope>NUCLEOTIDE SEQUENCE [LARGE SCALE GENOMIC DNA]</scope>
    <source>
        <strain evidence="13">CHUV0807</strain>
    </source>
</reference>
<evidence type="ECO:0000256" key="1">
    <source>
        <dbReference type="ARBA" id="ARBA00004429"/>
    </source>
</evidence>
<evidence type="ECO:0000256" key="8">
    <source>
        <dbReference type="ARBA" id="ARBA00022989"/>
    </source>
</evidence>
<keyword evidence="3 10" id="KW-0813">Transport</keyword>
<dbReference type="AlphaFoldDB" id="A0A1C3H406"/>
<evidence type="ECO:0000256" key="3">
    <source>
        <dbReference type="ARBA" id="ARBA00022448"/>
    </source>
</evidence>
<protein>
    <submittedName>
        <fullName evidence="12">Histidine ABC transporter, permease protein HisQ (TC 3.A.1.3.1)</fullName>
    </submittedName>
</protein>
<dbReference type="PANTHER" id="PTHR30133">
    <property type="entry name" value="CATIONIC AMINO ACID TRANSPORTER, MEMBRANE COMPONENT"/>
    <property type="match status" value="1"/>
</dbReference>
<feature type="transmembrane region" description="Helical" evidence="10">
    <location>
        <begin position="20"/>
        <end position="42"/>
    </location>
</feature>
<dbReference type="EMBL" id="FKLO01000038">
    <property type="protein sequence ID" value="SAM62357.1"/>
    <property type="molecule type" value="Genomic_DNA"/>
</dbReference>
<dbReference type="GO" id="GO:0022857">
    <property type="term" value="F:transmembrane transporter activity"/>
    <property type="evidence" value="ECO:0007669"/>
    <property type="project" value="InterPro"/>
</dbReference>
<dbReference type="PROSITE" id="PS50928">
    <property type="entry name" value="ABC_TM1"/>
    <property type="match status" value="1"/>
</dbReference>
<feature type="domain" description="ABC transmembrane type-1" evidence="11">
    <location>
        <begin position="18"/>
        <end position="223"/>
    </location>
</feature>
<dbReference type="NCBIfam" id="TIGR01726">
    <property type="entry name" value="HEQRo_perm_3TM"/>
    <property type="match status" value="1"/>
</dbReference>
<proteinExistence type="inferred from homology"/>
<keyword evidence="8 10" id="KW-1133">Transmembrane helix</keyword>
<dbReference type="InterPro" id="IPR010065">
    <property type="entry name" value="AA_ABC_transptr_permease_3TM"/>
</dbReference>
<feature type="transmembrane region" description="Helical" evidence="10">
    <location>
        <begin position="97"/>
        <end position="114"/>
    </location>
</feature>
<dbReference type="InterPro" id="IPR000515">
    <property type="entry name" value="MetI-like"/>
</dbReference>
<sequence>MHGYTILLEYKEQLLKGALVTLELALSGLVVSLIFGILACLGSMHKNPWLRLPAIAYTTLVRGVPDLIQLFLIYYGGQYLLNALTTRLGWPHIDIDPLYTGIFVIGFVMGAYMAESFRGGFLAIPKGQIEAARAYGFPRRTIFWRISWPQMLRYSLPSLGNNWLVLMKNTALVSIIGLQDIVRIANAAARTAQKKDLYAGFWFYGAMAGYFLLLTTLSIAILWWLRRRYSVGFEVQGQ</sequence>
<evidence type="ECO:0000256" key="2">
    <source>
        <dbReference type="ARBA" id="ARBA00010072"/>
    </source>
</evidence>
<name>A0A1C3H406_9GAMM</name>
<evidence type="ECO:0000256" key="9">
    <source>
        <dbReference type="ARBA" id="ARBA00023136"/>
    </source>
</evidence>
<dbReference type="SUPFAM" id="SSF161098">
    <property type="entry name" value="MetI-like"/>
    <property type="match status" value="1"/>
</dbReference>
<comment type="similarity">
    <text evidence="2">Belongs to the binding-protein-dependent transport system permease family. HisMQ subfamily.</text>
</comment>
<dbReference type="Gene3D" id="1.10.3720.10">
    <property type="entry name" value="MetI-like"/>
    <property type="match status" value="1"/>
</dbReference>
<dbReference type="GO" id="GO:0006865">
    <property type="term" value="P:amino acid transport"/>
    <property type="evidence" value="ECO:0007669"/>
    <property type="project" value="UniProtKB-KW"/>
</dbReference>
<evidence type="ECO:0000313" key="13">
    <source>
        <dbReference type="Proteomes" id="UP000190837"/>
    </source>
</evidence>
<dbReference type="GO" id="GO:0043190">
    <property type="term" value="C:ATP-binding cassette (ABC) transporter complex"/>
    <property type="evidence" value="ECO:0007669"/>
    <property type="project" value="InterPro"/>
</dbReference>
<keyword evidence="6 10" id="KW-0812">Transmembrane</keyword>
<comment type="subcellular location">
    <subcellularLocation>
        <location evidence="1">Cell inner membrane</location>
        <topology evidence="1">Multi-pass membrane protein</topology>
    </subcellularLocation>
    <subcellularLocation>
        <location evidence="10">Cell membrane</location>
        <topology evidence="10">Multi-pass membrane protein</topology>
    </subcellularLocation>
</comment>
<accession>A0A1C3H406</accession>
<evidence type="ECO:0000256" key="4">
    <source>
        <dbReference type="ARBA" id="ARBA00022475"/>
    </source>
</evidence>
<feature type="transmembrane region" description="Helical" evidence="10">
    <location>
        <begin position="54"/>
        <end position="77"/>
    </location>
</feature>
<organism evidence="12 13">
    <name type="scientific">Cardiobacterium hominis</name>
    <dbReference type="NCBI Taxonomy" id="2718"/>
    <lineage>
        <taxon>Bacteria</taxon>
        <taxon>Pseudomonadati</taxon>
        <taxon>Pseudomonadota</taxon>
        <taxon>Gammaproteobacteria</taxon>
        <taxon>Cardiobacteriales</taxon>
        <taxon>Cardiobacteriaceae</taxon>
        <taxon>Cardiobacterium</taxon>
    </lineage>
</organism>
<feature type="transmembrane region" description="Helical" evidence="10">
    <location>
        <begin position="201"/>
        <end position="225"/>
    </location>
</feature>
<evidence type="ECO:0000256" key="6">
    <source>
        <dbReference type="ARBA" id="ARBA00022692"/>
    </source>
</evidence>
<dbReference type="InterPro" id="IPR035906">
    <property type="entry name" value="MetI-like_sf"/>
</dbReference>
<dbReference type="InterPro" id="IPR051613">
    <property type="entry name" value="ABC_transp_permease_HisMQ"/>
</dbReference>
<dbReference type="RefSeq" id="WP_079540163.1">
    <property type="nucleotide sequence ID" value="NZ_FKLO01000038.1"/>
</dbReference>
<keyword evidence="9 10" id="KW-0472">Membrane</keyword>
<evidence type="ECO:0000256" key="10">
    <source>
        <dbReference type="RuleBase" id="RU363032"/>
    </source>
</evidence>
<keyword evidence="7" id="KW-0029">Amino-acid transport</keyword>
<evidence type="ECO:0000256" key="5">
    <source>
        <dbReference type="ARBA" id="ARBA00022519"/>
    </source>
</evidence>
<keyword evidence="4" id="KW-1003">Cell membrane</keyword>
<dbReference type="Proteomes" id="UP000190837">
    <property type="component" value="Unassembled WGS sequence"/>
</dbReference>
<evidence type="ECO:0000256" key="7">
    <source>
        <dbReference type="ARBA" id="ARBA00022970"/>
    </source>
</evidence>
<evidence type="ECO:0000313" key="12">
    <source>
        <dbReference type="EMBL" id="SAM62357.1"/>
    </source>
</evidence>
<dbReference type="CDD" id="cd06261">
    <property type="entry name" value="TM_PBP2"/>
    <property type="match status" value="1"/>
</dbReference>
<dbReference type="Pfam" id="PF00528">
    <property type="entry name" value="BPD_transp_1"/>
    <property type="match status" value="1"/>
</dbReference>
<keyword evidence="5" id="KW-0997">Cell inner membrane</keyword>